<name>A0A7E4UN27_PANRE</name>
<organism evidence="2 3">
    <name type="scientific">Panagrellus redivivus</name>
    <name type="common">Microworm</name>
    <dbReference type="NCBI Taxonomy" id="6233"/>
    <lineage>
        <taxon>Eukaryota</taxon>
        <taxon>Metazoa</taxon>
        <taxon>Ecdysozoa</taxon>
        <taxon>Nematoda</taxon>
        <taxon>Chromadorea</taxon>
        <taxon>Rhabditida</taxon>
        <taxon>Tylenchina</taxon>
        <taxon>Panagrolaimomorpha</taxon>
        <taxon>Panagrolaimoidea</taxon>
        <taxon>Panagrolaimidae</taxon>
        <taxon>Panagrellus</taxon>
    </lineage>
</organism>
<evidence type="ECO:0000256" key="1">
    <source>
        <dbReference type="SAM" id="Phobius"/>
    </source>
</evidence>
<evidence type="ECO:0000313" key="2">
    <source>
        <dbReference type="Proteomes" id="UP000492821"/>
    </source>
</evidence>
<dbReference type="Proteomes" id="UP000492821">
    <property type="component" value="Unassembled WGS sequence"/>
</dbReference>
<proteinExistence type="predicted"/>
<evidence type="ECO:0000313" key="3">
    <source>
        <dbReference type="WBParaSite" id="Pan_g10750.t1"/>
    </source>
</evidence>
<dbReference type="AlphaFoldDB" id="A0A7E4UN27"/>
<reference evidence="3" key="2">
    <citation type="submission" date="2020-10" db="UniProtKB">
        <authorList>
            <consortium name="WormBaseParasite"/>
        </authorList>
    </citation>
    <scope>IDENTIFICATION</scope>
</reference>
<keyword evidence="1" id="KW-0812">Transmembrane</keyword>
<reference evidence="2" key="1">
    <citation type="journal article" date="2013" name="Genetics">
        <title>The draft genome and transcriptome of Panagrellus redivivus are shaped by the harsh demands of a free-living lifestyle.</title>
        <authorList>
            <person name="Srinivasan J."/>
            <person name="Dillman A.R."/>
            <person name="Macchietto M.G."/>
            <person name="Heikkinen L."/>
            <person name="Lakso M."/>
            <person name="Fracchia K.M."/>
            <person name="Antoshechkin I."/>
            <person name="Mortazavi A."/>
            <person name="Wong G."/>
            <person name="Sternberg P.W."/>
        </authorList>
    </citation>
    <scope>NUCLEOTIDE SEQUENCE [LARGE SCALE GENOMIC DNA]</scope>
    <source>
        <strain evidence="2">MT8872</strain>
    </source>
</reference>
<sequence>MVTTLTLKNHHGRWSLTITSTEQPKTFKTSKLTPILAFYITVNFCFGQFFTPSQPHSVKCNARHRVTVAIVFPFLIIHCFHF</sequence>
<keyword evidence="1" id="KW-0472">Membrane</keyword>
<dbReference type="WBParaSite" id="Pan_g10750.t1">
    <property type="protein sequence ID" value="Pan_g10750.t1"/>
    <property type="gene ID" value="Pan_g10750"/>
</dbReference>
<accession>A0A7E4UN27</accession>
<feature type="transmembrane region" description="Helical" evidence="1">
    <location>
        <begin position="32"/>
        <end position="50"/>
    </location>
</feature>
<feature type="transmembrane region" description="Helical" evidence="1">
    <location>
        <begin position="62"/>
        <end position="80"/>
    </location>
</feature>
<keyword evidence="2" id="KW-1185">Reference proteome</keyword>
<keyword evidence="1" id="KW-1133">Transmembrane helix</keyword>
<protein>
    <submittedName>
        <fullName evidence="3">Ovule protein</fullName>
    </submittedName>
</protein>